<evidence type="ECO:0000313" key="1">
    <source>
        <dbReference type="EMBL" id="JAH51931.1"/>
    </source>
</evidence>
<accession>A0A0E9TEB4</accession>
<sequence length="12" mass="1459">MRRQFIHNSVNG</sequence>
<proteinExistence type="predicted"/>
<reference evidence="1" key="1">
    <citation type="submission" date="2014-11" db="EMBL/GenBank/DDBJ databases">
        <authorList>
            <person name="Amaro Gonzalez C."/>
        </authorList>
    </citation>
    <scope>NUCLEOTIDE SEQUENCE</scope>
</reference>
<organism evidence="1">
    <name type="scientific">Anguilla anguilla</name>
    <name type="common">European freshwater eel</name>
    <name type="synonym">Muraena anguilla</name>
    <dbReference type="NCBI Taxonomy" id="7936"/>
    <lineage>
        <taxon>Eukaryota</taxon>
        <taxon>Metazoa</taxon>
        <taxon>Chordata</taxon>
        <taxon>Craniata</taxon>
        <taxon>Vertebrata</taxon>
        <taxon>Euteleostomi</taxon>
        <taxon>Actinopterygii</taxon>
        <taxon>Neopterygii</taxon>
        <taxon>Teleostei</taxon>
        <taxon>Anguilliformes</taxon>
        <taxon>Anguillidae</taxon>
        <taxon>Anguilla</taxon>
    </lineage>
</organism>
<reference evidence="1" key="2">
    <citation type="journal article" date="2015" name="Fish Shellfish Immunol.">
        <title>Early steps in the European eel (Anguilla anguilla)-Vibrio vulnificus interaction in the gills: Role of the RtxA13 toxin.</title>
        <authorList>
            <person name="Callol A."/>
            <person name="Pajuelo D."/>
            <person name="Ebbesson L."/>
            <person name="Teles M."/>
            <person name="MacKenzie S."/>
            <person name="Amaro C."/>
        </authorList>
    </citation>
    <scope>NUCLEOTIDE SEQUENCE</scope>
</reference>
<dbReference type="EMBL" id="GBXM01056646">
    <property type="protein sequence ID" value="JAH51931.1"/>
    <property type="molecule type" value="Transcribed_RNA"/>
</dbReference>
<protein>
    <submittedName>
        <fullName evidence="1">Uncharacterized protein</fullName>
    </submittedName>
</protein>
<name>A0A0E9TEB4_ANGAN</name>